<dbReference type="AlphaFoldDB" id="A0A132MQU0"/>
<evidence type="ECO:0000256" key="5">
    <source>
        <dbReference type="SAM" id="Phobius"/>
    </source>
</evidence>
<dbReference type="EMBL" id="JYIJ01000018">
    <property type="protein sequence ID" value="KWX00245.1"/>
    <property type="molecule type" value="Genomic_DNA"/>
</dbReference>
<dbReference type="GO" id="GO:0005886">
    <property type="term" value="C:plasma membrane"/>
    <property type="evidence" value="ECO:0007669"/>
    <property type="project" value="TreeGrafter"/>
</dbReference>
<keyword evidence="2 5" id="KW-0812">Transmembrane</keyword>
<evidence type="ECO:0000313" key="7">
    <source>
        <dbReference type="Proteomes" id="UP000070659"/>
    </source>
</evidence>
<name>A0A132MQU0_9ACTN</name>
<evidence type="ECO:0000256" key="3">
    <source>
        <dbReference type="ARBA" id="ARBA00022989"/>
    </source>
</evidence>
<proteinExistence type="predicted"/>
<dbReference type="PATRIC" id="fig|1469144.8.peg.2106"/>
<accession>A0A132MQU0</accession>
<dbReference type="RefSeq" id="WP_066888352.1">
    <property type="nucleotide sequence ID" value="NZ_JYIJ01000018.1"/>
</dbReference>
<comment type="caution">
    <text evidence="6">The sequence shown here is derived from an EMBL/GenBank/DDBJ whole genome shotgun (WGS) entry which is preliminary data.</text>
</comment>
<feature type="transmembrane region" description="Helical" evidence="5">
    <location>
        <begin position="148"/>
        <end position="170"/>
    </location>
</feature>
<evidence type="ECO:0000256" key="2">
    <source>
        <dbReference type="ARBA" id="ARBA00022692"/>
    </source>
</evidence>
<protein>
    <submittedName>
        <fullName evidence="6">Cobalt ABC transporter permease</fullName>
    </submittedName>
</protein>
<dbReference type="InterPro" id="IPR003339">
    <property type="entry name" value="ABC/ECF_trnsptr_transmembrane"/>
</dbReference>
<dbReference type="Proteomes" id="UP000070659">
    <property type="component" value="Unassembled WGS sequence"/>
</dbReference>
<evidence type="ECO:0000256" key="4">
    <source>
        <dbReference type="ARBA" id="ARBA00023136"/>
    </source>
</evidence>
<keyword evidence="3 5" id="KW-1133">Transmembrane helix</keyword>
<gene>
    <name evidence="6" type="ORF">TH66_15420</name>
</gene>
<reference evidence="6 7" key="1">
    <citation type="submission" date="2015-02" db="EMBL/GenBank/DDBJ databases">
        <title>Physiological reanalysis, assessment of diazotrophy, and genome sequences of multiple isolates of Streptomyces thermoautotrophicus.</title>
        <authorList>
            <person name="MacKellar D.C."/>
            <person name="Lieber L."/>
            <person name="Norman J."/>
            <person name="Bolger A."/>
            <person name="Tobin C."/>
            <person name="Murray J.W."/>
            <person name="Prell J."/>
        </authorList>
    </citation>
    <scope>NUCLEOTIDE SEQUENCE [LARGE SCALE GENOMIC DNA]</scope>
    <source>
        <strain evidence="6 7">UBT1</strain>
    </source>
</reference>
<evidence type="ECO:0000256" key="1">
    <source>
        <dbReference type="ARBA" id="ARBA00004141"/>
    </source>
</evidence>
<dbReference type="OrthoDB" id="5187293at2"/>
<dbReference type="PANTHER" id="PTHR33514:SF15">
    <property type="entry name" value="COBALT TRANSPORT PROTEIN"/>
    <property type="match status" value="1"/>
</dbReference>
<feature type="transmembrane region" description="Helical" evidence="5">
    <location>
        <begin position="256"/>
        <end position="276"/>
    </location>
</feature>
<comment type="subcellular location">
    <subcellularLocation>
        <location evidence="1">Membrane</location>
        <topology evidence="1">Multi-pass membrane protein</topology>
    </subcellularLocation>
</comment>
<organism evidence="6 7">
    <name type="scientific">Carbonactinospora thermoautotrophica</name>
    <dbReference type="NCBI Taxonomy" id="1469144"/>
    <lineage>
        <taxon>Bacteria</taxon>
        <taxon>Bacillati</taxon>
        <taxon>Actinomycetota</taxon>
        <taxon>Actinomycetes</taxon>
        <taxon>Kitasatosporales</taxon>
        <taxon>Carbonactinosporaceae</taxon>
        <taxon>Carbonactinospora</taxon>
    </lineage>
</organism>
<evidence type="ECO:0000313" key="6">
    <source>
        <dbReference type="EMBL" id="KWX00245.1"/>
    </source>
</evidence>
<feature type="transmembrane region" description="Helical" evidence="5">
    <location>
        <begin position="30"/>
        <end position="46"/>
    </location>
</feature>
<feature type="transmembrane region" description="Helical" evidence="5">
    <location>
        <begin position="58"/>
        <end position="79"/>
    </location>
</feature>
<dbReference type="PANTHER" id="PTHR33514">
    <property type="entry name" value="PROTEIN ABCI12, CHLOROPLASTIC"/>
    <property type="match status" value="1"/>
</dbReference>
<keyword evidence="4 5" id="KW-0472">Membrane</keyword>
<sequence length="371" mass="38259">MRLPRPLHPGAWWLWALGLAAAASRTTNPLLLGLVIAVAGYVVAAWRTPAPWARSYAAFLRLGLAVIVFRVLVTALFGAPQPGTVLLELPQAPLPGWALGVRIGGPVTAEALAAAAYEGLRLATLLACVGAANALVNPSRLLRCLPPALYEVGVAAVVAMTFAPQLLLSVRRVRAARRLRGRPDRGLRGLRGVAMPVLHEALERSLELAASMDARGYGRRAVTSAGARRLTAALLLGGLAGVCVGMYGLLDSSSPALLGLPALAAGVGAAGAGLLLAGRRTVRTRYRPDPWSRPEWAVSACGATAAASVIATGVLDPAGLLPSTSPLAWPPLPWPAALGVLAGFAPAWLAPPLPAAERRPAAHGVEAKGKQ</sequence>
<feature type="transmembrane region" description="Helical" evidence="5">
    <location>
        <begin position="230"/>
        <end position="250"/>
    </location>
</feature>
<dbReference type="Pfam" id="PF02361">
    <property type="entry name" value="CbiQ"/>
    <property type="match status" value="1"/>
</dbReference>